<dbReference type="AlphaFoldDB" id="F7VBT2"/>
<comment type="caution">
    <text evidence="1">The sequence shown here is derived from an EMBL/GenBank/DDBJ whole genome shotgun (WGS) entry which is preliminary data.</text>
</comment>
<proteinExistence type="predicted"/>
<accession>F7VBT2</accession>
<evidence type="ECO:0000313" key="1">
    <source>
        <dbReference type="EMBL" id="GAA07827.1"/>
    </source>
</evidence>
<dbReference type="Proteomes" id="UP000004319">
    <property type="component" value="Unassembled WGS sequence"/>
</dbReference>
<gene>
    <name evidence="1" type="ORF">ATPR_0830</name>
</gene>
<organism evidence="1 2">
    <name type="scientific">Acetobacter tropicalis NBRC 101654</name>
    <dbReference type="NCBI Taxonomy" id="749388"/>
    <lineage>
        <taxon>Bacteria</taxon>
        <taxon>Pseudomonadati</taxon>
        <taxon>Pseudomonadota</taxon>
        <taxon>Alphaproteobacteria</taxon>
        <taxon>Acetobacterales</taxon>
        <taxon>Acetobacteraceae</taxon>
        <taxon>Acetobacter</taxon>
    </lineage>
</organism>
<sequence length="39" mass="4462">MEAEQRPLPQKAPFVLMLGSVQGWKDRQKQGALPWLETP</sequence>
<name>F7VBT2_9PROT</name>
<protein>
    <submittedName>
        <fullName evidence="1">Uncharacterized protein</fullName>
    </submittedName>
</protein>
<reference evidence="1 2" key="1">
    <citation type="journal article" date="2011" name="Biochem. Biophys. Res. Commun.">
        <title>Increased number of Arginine-based salt bridges contributes to the thermotolerance of thermotolerant acetic acid bacteria, Acetobacter tropicalis SKU1100.</title>
        <authorList>
            <person name="Matsutani M."/>
            <person name="Hirakawa H."/>
            <person name="Nishikura M."/>
            <person name="Soemphol W."/>
            <person name="Ali I.A.I."/>
            <person name="Yakushi T."/>
            <person name="Matsushita K."/>
        </authorList>
    </citation>
    <scope>NUCLEOTIDE SEQUENCE [LARGE SCALE GENOMIC DNA]</scope>
    <source>
        <strain evidence="1 2">NBRC 101654</strain>
    </source>
</reference>
<evidence type="ECO:0000313" key="2">
    <source>
        <dbReference type="Proteomes" id="UP000004319"/>
    </source>
</evidence>
<dbReference type="EMBL" id="BABS01000016">
    <property type="protein sequence ID" value="GAA07827.1"/>
    <property type="molecule type" value="Genomic_DNA"/>
</dbReference>